<comment type="caution">
    <text evidence="3">The sequence shown here is derived from an EMBL/GenBank/DDBJ whole genome shotgun (WGS) entry which is preliminary data.</text>
</comment>
<evidence type="ECO:0000313" key="3">
    <source>
        <dbReference type="EMBL" id="OEL16209.1"/>
    </source>
</evidence>
<dbReference type="PROSITE" id="PS51257">
    <property type="entry name" value="PROKAR_LIPOPROTEIN"/>
    <property type="match status" value="1"/>
</dbReference>
<dbReference type="AlphaFoldDB" id="A0A1E5UTH9"/>
<evidence type="ECO:0000256" key="2">
    <source>
        <dbReference type="SAM" id="SignalP"/>
    </source>
</evidence>
<feature type="chain" id="PRO_5009187374" evidence="2">
    <location>
        <begin position="34"/>
        <end position="85"/>
    </location>
</feature>
<keyword evidence="1" id="KW-1133">Transmembrane helix</keyword>
<dbReference type="Proteomes" id="UP000095767">
    <property type="component" value="Unassembled WGS sequence"/>
</dbReference>
<dbReference type="OrthoDB" id="695760at2759"/>
<organism evidence="3 4">
    <name type="scientific">Dichanthelium oligosanthes</name>
    <dbReference type="NCBI Taxonomy" id="888268"/>
    <lineage>
        <taxon>Eukaryota</taxon>
        <taxon>Viridiplantae</taxon>
        <taxon>Streptophyta</taxon>
        <taxon>Embryophyta</taxon>
        <taxon>Tracheophyta</taxon>
        <taxon>Spermatophyta</taxon>
        <taxon>Magnoliopsida</taxon>
        <taxon>Liliopsida</taxon>
        <taxon>Poales</taxon>
        <taxon>Poaceae</taxon>
        <taxon>PACMAD clade</taxon>
        <taxon>Panicoideae</taxon>
        <taxon>Panicodae</taxon>
        <taxon>Paniceae</taxon>
        <taxon>Dichantheliinae</taxon>
        <taxon>Dichanthelium</taxon>
    </lineage>
</organism>
<gene>
    <name evidence="3" type="ORF">BAE44_0022772</name>
</gene>
<evidence type="ECO:0000256" key="1">
    <source>
        <dbReference type="SAM" id="Phobius"/>
    </source>
</evidence>
<accession>A0A1E5UTH9</accession>
<protein>
    <submittedName>
        <fullName evidence="3">Uncharacterized protein</fullName>
    </submittedName>
</protein>
<keyword evidence="1" id="KW-0472">Membrane</keyword>
<proteinExistence type="predicted"/>
<keyword evidence="4" id="KW-1185">Reference proteome</keyword>
<feature type="signal peptide" evidence="2">
    <location>
        <begin position="1"/>
        <end position="33"/>
    </location>
</feature>
<sequence>MARRGVPQQLRDSGRAFMLLAALVLTWHQLASASCNPEHVLAAFIVWLLGAALAMLSLVAPQFPRLAAACAALSRALRNYLLGGL</sequence>
<keyword evidence="2" id="KW-0732">Signal</keyword>
<name>A0A1E5UTH9_9POAL</name>
<keyword evidence="1" id="KW-0812">Transmembrane</keyword>
<dbReference type="EMBL" id="LWDX02063675">
    <property type="protein sequence ID" value="OEL16209.1"/>
    <property type="molecule type" value="Genomic_DNA"/>
</dbReference>
<reference evidence="3 4" key="1">
    <citation type="submission" date="2016-09" db="EMBL/GenBank/DDBJ databases">
        <title>The draft genome of Dichanthelium oligosanthes: A C3 panicoid grass species.</title>
        <authorList>
            <person name="Studer A.J."/>
            <person name="Schnable J.C."/>
            <person name="Brutnell T.P."/>
        </authorList>
    </citation>
    <scope>NUCLEOTIDE SEQUENCE [LARGE SCALE GENOMIC DNA]</scope>
    <source>
        <strain evidence="4">cv. Kellogg 1175</strain>
        <tissue evidence="3">Leaf</tissue>
    </source>
</reference>
<evidence type="ECO:0000313" key="4">
    <source>
        <dbReference type="Proteomes" id="UP000095767"/>
    </source>
</evidence>
<feature type="transmembrane region" description="Helical" evidence="1">
    <location>
        <begin position="42"/>
        <end position="60"/>
    </location>
</feature>